<name>A0A7X4GK65_9SPHN</name>
<dbReference type="PANTHER" id="PTHR38776:SF1">
    <property type="entry name" value="MLTA-INTERACTING PROTEIN-RELATED"/>
    <property type="match status" value="1"/>
</dbReference>
<comment type="caution">
    <text evidence="7">The sequence shown here is derived from an EMBL/GenBank/DDBJ whole genome shotgun (WGS) entry which is preliminary data.</text>
</comment>
<evidence type="ECO:0000313" key="8">
    <source>
        <dbReference type="Proteomes" id="UP000465810"/>
    </source>
</evidence>
<dbReference type="RefSeq" id="WP_160987198.1">
    <property type="nucleotide sequence ID" value="NZ_WVTD01000020.1"/>
</dbReference>
<evidence type="ECO:0000313" key="7">
    <source>
        <dbReference type="EMBL" id="MYL99770.1"/>
    </source>
</evidence>
<comment type="subcellular location">
    <subcellularLocation>
        <location evidence="1">Cell outer membrane</location>
    </subcellularLocation>
</comment>
<keyword evidence="3 6" id="KW-0732">Signal</keyword>
<accession>A0A7X4GK65</accession>
<reference evidence="7 8" key="1">
    <citation type="submission" date="2019-12" db="EMBL/GenBank/DDBJ databases">
        <authorList>
            <person name="Feng G."/>
            <person name="Zhu H."/>
        </authorList>
    </citation>
    <scope>NUCLEOTIDE SEQUENCE [LARGE SCALE GENOMIC DNA]</scope>
    <source>
        <strain evidence="7 8">FGD1</strain>
    </source>
</reference>
<sequence>MRFRSTATLLAATAAFIAAPSLAQEAPEDNVFDRDHITVGVGAGYVPSYRGSDDYVVSPVPIVRGSVWGVDINPRLGGVALDFVPDAKDARVGLTLGPVATASFNRRNQIKDDVVRAAGKLDTAVEVGVSAGVSFYRLLSPYDSLSITTDVKWDVAGAYSGMTYTPVVSYTTPLSPALLATVAVSARHVDDDYASYYYSVTPEQSARSGLPTYGAEGGWDTGSATLLLGYDLSGDLRSGGWAVFGVANYSKMLNDGKDTPFTSIRGDADQWAFGAGVAYTF</sequence>
<proteinExistence type="inferred from homology"/>
<dbReference type="EMBL" id="WVTD01000020">
    <property type="protein sequence ID" value="MYL99770.1"/>
    <property type="molecule type" value="Genomic_DNA"/>
</dbReference>
<dbReference type="GO" id="GO:0009279">
    <property type="term" value="C:cell outer membrane"/>
    <property type="evidence" value="ECO:0007669"/>
    <property type="project" value="UniProtKB-SubCell"/>
</dbReference>
<evidence type="ECO:0000256" key="6">
    <source>
        <dbReference type="SAM" id="SignalP"/>
    </source>
</evidence>
<dbReference type="Proteomes" id="UP000465810">
    <property type="component" value="Unassembled WGS sequence"/>
</dbReference>
<evidence type="ECO:0000256" key="1">
    <source>
        <dbReference type="ARBA" id="ARBA00004442"/>
    </source>
</evidence>
<evidence type="ECO:0000256" key="2">
    <source>
        <dbReference type="ARBA" id="ARBA00005722"/>
    </source>
</evidence>
<keyword evidence="4" id="KW-0472">Membrane</keyword>
<dbReference type="InterPro" id="IPR010583">
    <property type="entry name" value="MipA"/>
</dbReference>
<dbReference type="AlphaFoldDB" id="A0A7X4GK65"/>
<evidence type="ECO:0000256" key="4">
    <source>
        <dbReference type="ARBA" id="ARBA00023136"/>
    </source>
</evidence>
<keyword evidence="8" id="KW-1185">Reference proteome</keyword>
<dbReference type="Pfam" id="PF06629">
    <property type="entry name" value="MipA"/>
    <property type="match status" value="1"/>
</dbReference>
<feature type="chain" id="PRO_5030732778" evidence="6">
    <location>
        <begin position="24"/>
        <end position="281"/>
    </location>
</feature>
<comment type="similarity">
    <text evidence="2">Belongs to the MipA/OmpV family.</text>
</comment>
<keyword evidence="5" id="KW-0998">Cell outer membrane</keyword>
<dbReference type="PANTHER" id="PTHR38776">
    <property type="entry name" value="MLTA-INTERACTING PROTEIN-RELATED"/>
    <property type="match status" value="1"/>
</dbReference>
<evidence type="ECO:0000256" key="3">
    <source>
        <dbReference type="ARBA" id="ARBA00022729"/>
    </source>
</evidence>
<gene>
    <name evidence="7" type="ORF">GR702_18590</name>
</gene>
<feature type="signal peptide" evidence="6">
    <location>
        <begin position="1"/>
        <end position="23"/>
    </location>
</feature>
<organism evidence="7 8">
    <name type="scientific">Novosphingobium silvae</name>
    <dbReference type="NCBI Taxonomy" id="2692619"/>
    <lineage>
        <taxon>Bacteria</taxon>
        <taxon>Pseudomonadati</taxon>
        <taxon>Pseudomonadota</taxon>
        <taxon>Alphaproteobacteria</taxon>
        <taxon>Sphingomonadales</taxon>
        <taxon>Sphingomonadaceae</taxon>
        <taxon>Novosphingobium</taxon>
    </lineage>
</organism>
<evidence type="ECO:0000256" key="5">
    <source>
        <dbReference type="ARBA" id="ARBA00023237"/>
    </source>
</evidence>
<protein>
    <submittedName>
        <fullName evidence="7">MipA/OmpV family protein</fullName>
    </submittedName>
</protein>